<organism evidence="7 8">
    <name type="scientific">Capsella rubella</name>
    <dbReference type="NCBI Taxonomy" id="81985"/>
    <lineage>
        <taxon>Eukaryota</taxon>
        <taxon>Viridiplantae</taxon>
        <taxon>Streptophyta</taxon>
        <taxon>Embryophyta</taxon>
        <taxon>Tracheophyta</taxon>
        <taxon>Spermatophyta</taxon>
        <taxon>Magnoliopsida</taxon>
        <taxon>eudicotyledons</taxon>
        <taxon>Gunneridae</taxon>
        <taxon>Pentapetalae</taxon>
        <taxon>rosids</taxon>
        <taxon>malvids</taxon>
        <taxon>Brassicales</taxon>
        <taxon>Brassicaceae</taxon>
        <taxon>Camelineae</taxon>
        <taxon>Capsella</taxon>
    </lineage>
</organism>
<keyword evidence="4" id="KW-0804">Transcription</keyword>
<proteinExistence type="predicted"/>
<dbReference type="InterPro" id="IPR002100">
    <property type="entry name" value="TF_MADSbox"/>
</dbReference>
<dbReference type="GO" id="GO:0005634">
    <property type="term" value="C:nucleus"/>
    <property type="evidence" value="ECO:0007669"/>
    <property type="project" value="UniProtKB-SubCell"/>
</dbReference>
<evidence type="ECO:0000256" key="2">
    <source>
        <dbReference type="ARBA" id="ARBA00023015"/>
    </source>
</evidence>
<evidence type="ECO:0000256" key="5">
    <source>
        <dbReference type="ARBA" id="ARBA00023242"/>
    </source>
</evidence>
<dbReference type="EMBL" id="KB870810">
    <property type="protein sequence ID" value="EOA22237.1"/>
    <property type="molecule type" value="Genomic_DNA"/>
</dbReference>
<keyword evidence="8" id="KW-1185">Reference proteome</keyword>
<protein>
    <recommendedName>
        <fullName evidence="6">MADS-box domain-containing protein</fullName>
    </recommendedName>
</protein>
<dbReference type="SUPFAM" id="SSF55455">
    <property type="entry name" value="SRF-like"/>
    <property type="match status" value="1"/>
</dbReference>
<dbReference type="GO" id="GO:0003677">
    <property type="term" value="F:DNA binding"/>
    <property type="evidence" value="ECO:0007669"/>
    <property type="project" value="UniProtKB-KW"/>
</dbReference>
<gene>
    <name evidence="7" type="ORF">CARUB_v10002823mg</name>
</gene>
<feature type="domain" description="MADS-box" evidence="6">
    <location>
        <begin position="1"/>
        <end position="47"/>
    </location>
</feature>
<keyword evidence="3" id="KW-0238">DNA-binding</keyword>
<dbReference type="Pfam" id="PF00319">
    <property type="entry name" value="SRF-TF"/>
    <property type="match status" value="1"/>
</dbReference>
<evidence type="ECO:0000256" key="3">
    <source>
        <dbReference type="ARBA" id="ARBA00023125"/>
    </source>
</evidence>
<dbReference type="PROSITE" id="PS50066">
    <property type="entry name" value="MADS_BOX_2"/>
    <property type="match status" value="1"/>
</dbReference>
<dbReference type="Gene3D" id="3.40.1810.10">
    <property type="entry name" value="Transcription factor, MADS-box"/>
    <property type="match status" value="1"/>
</dbReference>
<dbReference type="GO" id="GO:0046983">
    <property type="term" value="F:protein dimerization activity"/>
    <property type="evidence" value="ECO:0007669"/>
    <property type="project" value="InterPro"/>
</dbReference>
<keyword evidence="5" id="KW-0539">Nucleus</keyword>
<dbReference type="STRING" id="81985.R0FIL9"/>
<evidence type="ECO:0000256" key="4">
    <source>
        <dbReference type="ARBA" id="ARBA00023163"/>
    </source>
</evidence>
<name>R0FIL9_9BRAS</name>
<dbReference type="KEGG" id="crb:17882660"/>
<evidence type="ECO:0000259" key="6">
    <source>
        <dbReference type="PROSITE" id="PS50066"/>
    </source>
</evidence>
<accession>R0FIL9</accession>
<comment type="subcellular location">
    <subcellularLocation>
        <location evidence="1">Nucleus</location>
    </subcellularLocation>
</comment>
<dbReference type="InterPro" id="IPR036879">
    <property type="entry name" value="TF_MADSbox_sf"/>
</dbReference>
<evidence type="ECO:0000313" key="7">
    <source>
        <dbReference type="EMBL" id="EOA22237.1"/>
    </source>
</evidence>
<sequence length="166" mass="18584">MGRRRVTLDWANQRVKRANIKARLAELIKKTNELSNLCDVRACLVVLDREVDQVVVWPSTQEANSLMEKYYSLTEHQRNKKAIDPESYIQISIEKIEKKIANTRKAIEELEIDHLMYELNSGHQEGDAIFGDGEEGDAIFGDGEEGDAIFGDGEEGDAIFGDGGGL</sequence>
<evidence type="ECO:0000256" key="1">
    <source>
        <dbReference type="ARBA" id="ARBA00004123"/>
    </source>
</evidence>
<dbReference type="OrthoDB" id="1163690at2759"/>
<dbReference type="AlphaFoldDB" id="R0FIL9"/>
<dbReference type="eggNOG" id="KOG0014">
    <property type="taxonomic scope" value="Eukaryota"/>
</dbReference>
<dbReference type="Proteomes" id="UP000029121">
    <property type="component" value="Unassembled WGS sequence"/>
</dbReference>
<reference evidence="8" key="1">
    <citation type="journal article" date="2013" name="Nat. Genet.">
        <title>The Capsella rubella genome and the genomic consequences of rapid mating system evolution.</title>
        <authorList>
            <person name="Slotte T."/>
            <person name="Hazzouri K.M."/>
            <person name="Agren J.A."/>
            <person name="Koenig D."/>
            <person name="Maumus F."/>
            <person name="Guo Y.L."/>
            <person name="Steige K."/>
            <person name="Platts A.E."/>
            <person name="Escobar J.S."/>
            <person name="Newman L.K."/>
            <person name="Wang W."/>
            <person name="Mandakova T."/>
            <person name="Vello E."/>
            <person name="Smith L.M."/>
            <person name="Henz S.R."/>
            <person name="Steffen J."/>
            <person name="Takuno S."/>
            <person name="Brandvain Y."/>
            <person name="Coop G."/>
            <person name="Andolfatto P."/>
            <person name="Hu T.T."/>
            <person name="Blanchette M."/>
            <person name="Clark R.M."/>
            <person name="Quesneville H."/>
            <person name="Nordborg M."/>
            <person name="Gaut B.S."/>
            <person name="Lysak M.A."/>
            <person name="Jenkins J."/>
            <person name="Grimwood J."/>
            <person name="Chapman J."/>
            <person name="Prochnik S."/>
            <person name="Shu S."/>
            <person name="Rokhsar D."/>
            <person name="Schmutz J."/>
            <person name="Weigel D."/>
            <person name="Wright S.I."/>
        </authorList>
    </citation>
    <scope>NUCLEOTIDE SEQUENCE [LARGE SCALE GENOMIC DNA]</scope>
    <source>
        <strain evidence="8">cv. Monte Gargano</strain>
    </source>
</reference>
<keyword evidence="2" id="KW-0805">Transcription regulation</keyword>
<evidence type="ECO:0000313" key="8">
    <source>
        <dbReference type="Proteomes" id="UP000029121"/>
    </source>
</evidence>